<evidence type="ECO:0000313" key="4">
    <source>
        <dbReference type="Proteomes" id="UP001280156"/>
    </source>
</evidence>
<evidence type="ECO:0000256" key="1">
    <source>
        <dbReference type="SAM" id="MobiDB-lite"/>
    </source>
</evidence>
<dbReference type="SMART" id="SM00530">
    <property type="entry name" value="HTH_XRE"/>
    <property type="match status" value="1"/>
</dbReference>
<proteinExistence type="predicted"/>
<dbReference type="InterPro" id="IPR001387">
    <property type="entry name" value="Cro/C1-type_HTH"/>
</dbReference>
<gene>
    <name evidence="3" type="ORF">RFM52_05060</name>
</gene>
<reference evidence="3 4" key="1">
    <citation type="submission" date="2023-08" db="EMBL/GenBank/DDBJ databases">
        <title>Implementing the SeqCode for naming new Mesorhizobium species isolated from Vachellia karroo root nodules.</title>
        <authorList>
            <person name="Van Lill M."/>
        </authorList>
    </citation>
    <scope>NUCLEOTIDE SEQUENCE [LARGE SCALE GENOMIC DNA]</scope>
    <source>
        <strain evidence="3 4">VK2B</strain>
    </source>
</reference>
<dbReference type="PROSITE" id="PS50943">
    <property type="entry name" value="HTH_CROC1"/>
    <property type="match status" value="1"/>
</dbReference>
<dbReference type="Pfam" id="PF01381">
    <property type="entry name" value="HTH_3"/>
    <property type="match status" value="1"/>
</dbReference>
<dbReference type="Proteomes" id="UP001280156">
    <property type="component" value="Unassembled WGS sequence"/>
</dbReference>
<dbReference type="Gene3D" id="1.10.260.40">
    <property type="entry name" value="lambda repressor-like DNA-binding domains"/>
    <property type="match status" value="1"/>
</dbReference>
<sequence>MESRDQLSGEQLRAARALLNWSRVRLAAKANLSEMTISEFENGIRVPKPVNVAAVRRALEGAGVVFAEESVFLASERPKNSSHASNRNSRRRLSNT</sequence>
<dbReference type="SUPFAM" id="SSF47413">
    <property type="entry name" value="lambda repressor-like DNA-binding domains"/>
    <property type="match status" value="1"/>
</dbReference>
<comment type="caution">
    <text evidence="3">The sequence shown here is derived from an EMBL/GenBank/DDBJ whole genome shotgun (WGS) entry which is preliminary data.</text>
</comment>
<name>A0ABU4YE43_9HYPH</name>
<dbReference type="RefSeq" id="WP_320295563.1">
    <property type="nucleotide sequence ID" value="NZ_JAVIIU010000004.1"/>
</dbReference>
<feature type="domain" description="HTH cro/C1-type" evidence="2">
    <location>
        <begin position="12"/>
        <end position="66"/>
    </location>
</feature>
<evidence type="ECO:0000259" key="2">
    <source>
        <dbReference type="PROSITE" id="PS50943"/>
    </source>
</evidence>
<dbReference type="InterPro" id="IPR010982">
    <property type="entry name" value="Lambda_DNA-bd_dom_sf"/>
</dbReference>
<keyword evidence="4" id="KW-1185">Reference proteome</keyword>
<accession>A0ABU4YE43</accession>
<feature type="region of interest" description="Disordered" evidence="1">
    <location>
        <begin position="75"/>
        <end position="96"/>
    </location>
</feature>
<dbReference type="EMBL" id="JAVIIV010000002">
    <property type="protein sequence ID" value="MDX8484553.1"/>
    <property type="molecule type" value="Genomic_DNA"/>
</dbReference>
<organism evidence="3 4">
    <name type="scientific">Mesorhizobium humile</name>
    <dbReference type="NCBI Taxonomy" id="3072313"/>
    <lineage>
        <taxon>Bacteria</taxon>
        <taxon>Pseudomonadati</taxon>
        <taxon>Pseudomonadota</taxon>
        <taxon>Alphaproteobacteria</taxon>
        <taxon>Hyphomicrobiales</taxon>
        <taxon>Phyllobacteriaceae</taxon>
        <taxon>Mesorhizobium</taxon>
    </lineage>
</organism>
<protein>
    <submittedName>
        <fullName evidence="3">Helix-turn-helix transcriptional regulator</fullName>
    </submittedName>
</protein>
<dbReference type="CDD" id="cd00093">
    <property type="entry name" value="HTH_XRE"/>
    <property type="match status" value="1"/>
</dbReference>
<evidence type="ECO:0000313" key="3">
    <source>
        <dbReference type="EMBL" id="MDX8484553.1"/>
    </source>
</evidence>